<feature type="transmembrane region" description="Helical" evidence="2">
    <location>
        <begin position="80"/>
        <end position="100"/>
    </location>
</feature>
<dbReference type="eggNOG" id="ENOG5033QXC">
    <property type="taxonomic scope" value="Bacteria"/>
</dbReference>
<evidence type="ECO:0000313" key="3">
    <source>
        <dbReference type="EMBL" id="EFU76732.1"/>
    </source>
</evidence>
<accession>E6LNA0</accession>
<feature type="transmembrane region" description="Helical" evidence="2">
    <location>
        <begin position="21"/>
        <end position="42"/>
    </location>
</feature>
<dbReference type="EMBL" id="AEPW01000055">
    <property type="protein sequence ID" value="EFU76732.1"/>
    <property type="molecule type" value="Genomic_DNA"/>
</dbReference>
<dbReference type="AlphaFoldDB" id="E6LNA0"/>
<evidence type="ECO:0000313" key="4">
    <source>
        <dbReference type="Proteomes" id="UP000003434"/>
    </source>
</evidence>
<evidence type="ECO:0000256" key="1">
    <source>
        <dbReference type="SAM" id="MobiDB-lite"/>
    </source>
</evidence>
<protein>
    <recommendedName>
        <fullName evidence="5">DZANK-type domain-containing protein</fullName>
    </recommendedName>
</protein>
<sequence length="347" mass="37125">MLKGIKRTKNNDLVINNKGLSVLNILCILSALFIIFFFLPIIKVDFGGGLFGDSLKKSFSMFSALLIDPSDSVVGQLSAIKGPIMLFLIYPIVNIVLWAINKKTTGNKSYIFVHIIYILNVSLGFVEFTSTNGVSSLQASFMRGTFFVWILVFLLFINLILSIYGILKTGRTEIDENAVALDLNVDYAKKMLNKAGSVANSVASNVSAAANKAAVSKTVVCDKCGATCPETSTFCNNCGNNLDNAKQAQAQKKAAGETAQKTVVCDKCGATCSDSASFCTKCGNSLDSAKQINSSDIVDETAKLAREMAGNDTVESTAESEKVDLTKESVKENDKDDAGSNGVSLSK</sequence>
<dbReference type="RefSeq" id="WP_008751201.1">
    <property type="nucleotide sequence ID" value="NZ_GL622296.1"/>
</dbReference>
<feature type="region of interest" description="Disordered" evidence="1">
    <location>
        <begin position="307"/>
        <end position="347"/>
    </location>
</feature>
<dbReference type="HOGENOM" id="CLU_879383_0_0_9"/>
<evidence type="ECO:0008006" key="5">
    <source>
        <dbReference type="Google" id="ProtNLM"/>
    </source>
</evidence>
<comment type="caution">
    <text evidence="3">The sequence shown here is derived from an EMBL/GenBank/DDBJ whole genome shotgun (WGS) entry which is preliminary data.</text>
</comment>
<keyword evidence="2" id="KW-1133">Transmembrane helix</keyword>
<feature type="transmembrane region" description="Helical" evidence="2">
    <location>
        <begin position="109"/>
        <end position="126"/>
    </location>
</feature>
<proteinExistence type="predicted"/>
<keyword evidence="2" id="KW-0472">Membrane</keyword>
<feature type="compositionally biased region" description="Basic and acidic residues" evidence="1">
    <location>
        <begin position="319"/>
        <end position="338"/>
    </location>
</feature>
<feature type="transmembrane region" description="Helical" evidence="2">
    <location>
        <begin position="146"/>
        <end position="167"/>
    </location>
</feature>
<evidence type="ECO:0000256" key="2">
    <source>
        <dbReference type="SAM" id="Phobius"/>
    </source>
</evidence>
<reference evidence="3 4" key="1">
    <citation type="submission" date="2010-12" db="EMBL/GenBank/DDBJ databases">
        <authorList>
            <person name="Muzny D."/>
            <person name="Qin X."/>
            <person name="Deng J."/>
            <person name="Jiang H."/>
            <person name="Liu Y."/>
            <person name="Qu J."/>
            <person name="Song X.-Z."/>
            <person name="Zhang L."/>
            <person name="Thornton R."/>
            <person name="Coyle M."/>
            <person name="Francisco L."/>
            <person name="Jackson L."/>
            <person name="Javaid M."/>
            <person name="Korchina V."/>
            <person name="Kovar C."/>
            <person name="Mata R."/>
            <person name="Mathew T."/>
            <person name="Ngo R."/>
            <person name="Nguyen L."/>
            <person name="Nguyen N."/>
            <person name="Okwuonu G."/>
            <person name="Ongeri F."/>
            <person name="Pham C."/>
            <person name="Simmons D."/>
            <person name="Wilczek-Boney K."/>
            <person name="Hale W."/>
            <person name="Jakkamsetti A."/>
            <person name="Pham P."/>
            <person name="Ruth R."/>
            <person name="San Lucas F."/>
            <person name="Warren J."/>
            <person name="Zhang J."/>
            <person name="Zhao Z."/>
            <person name="Zhou C."/>
            <person name="Zhu D."/>
            <person name="Lee S."/>
            <person name="Bess C."/>
            <person name="Blankenburg K."/>
            <person name="Forbes L."/>
            <person name="Fu Q."/>
            <person name="Gubbala S."/>
            <person name="Hirani K."/>
            <person name="Jayaseelan J.C."/>
            <person name="Lara F."/>
            <person name="Munidasa M."/>
            <person name="Palculict T."/>
            <person name="Patil S."/>
            <person name="Pu L.-L."/>
            <person name="Saada N."/>
            <person name="Tang L."/>
            <person name="Weissenberger G."/>
            <person name="Zhu Y."/>
            <person name="Hemphill L."/>
            <person name="Shang Y."/>
            <person name="Youmans B."/>
            <person name="Ayvaz T."/>
            <person name="Ross M."/>
            <person name="Santibanez J."/>
            <person name="Aqrawi P."/>
            <person name="Gross S."/>
            <person name="Joshi V."/>
            <person name="Fowler G."/>
            <person name="Nazareth L."/>
            <person name="Reid J."/>
            <person name="Worley K."/>
            <person name="Petrosino J."/>
            <person name="Highlander S."/>
            <person name="Gibbs R."/>
        </authorList>
    </citation>
    <scope>NUCLEOTIDE SEQUENCE [LARGE SCALE GENOMIC DNA]</scope>
    <source>
        <strain evidence="3 4">DSM 3986</strain>
    </source>
</reference>
<organism evidence="3 4">
    <name type="scientific">Lachnoanaerobaculum saburreum DSM 3986</name>
    <dbReference type="NCBI Taxonomy" id="887325"/>
    <lineage>
        <taxon>Bacteria</taxon>
        <taxon>Bacillati</taxon>
        <taxon>Bacillota</taxon>
        <taxon>Clostridia</taxon>
        <taxon>Lachnospirales</taxon>
        <taxon>Lachnospiraceae</taxon>
        <taxon>Lachnoanaerobaculum</taxon>
    </lineage>
</organism>
<name>E6LNA0_9FIRM</name>
<dbReference type="Proteomes" id="UP000003434">
    <property type="component" value="Unassembled WGS sequence"/>
</dbReference>
<gene>
    <name evidence="3" type="ORF">HMPREF0381_1435</name>
</gene>
<keyword evidence="2" id="KW-0812">Transmembrane</keyword>